<dbReference type="RefSeq" id="WP_035851693.1">
    <property type="nucleotide sequence ID" value="NZ_KK073874.1"/>
</dbReference>
<comment type="caution">
    <text evidence="1">The sequence shown here is derived from an EMBL/GenBank/DDBJ whole genome shotgun (WGS) entry which is preliminary data.</text>
</comment>
<accession>A0A010ZTT0</accession>
<dbReference type="AlphaFoldDB" id="A0A010ZTT0"/>
<dbReference type="InterPro" id="IPR025566">
    <property type="entry name" value="DUF4331"/>
</dbReference>
<evidence type="ECO:0000313" key="2">
    <source>
        <dbReference type="Proteomes" id="UP000021053"/>
    </source>
</evidence>
<keyword evidence="2" id="KW-1185">Reference proteome</keyword>
<organism evidence="1 2">
    <name type="scientific">Cryptosporangium arvum DSM 44712</name>
    <dbReference type="NCBI Taxonomy" id="927661"/>
    <lineage>
        <taxon>Bacteria</taxon>
        <taxon>Bacillati</taxon>
        <taxon>Actinomycetota</taxon>
        <taxon>Actinomycetes</taxon>
        <taxon>Cryptosporangiales</taxon>
        <taxon>Cryptosporangiaceae</taxon>
        <taxon>Cryptosporangium</taxon>
    </lineage>
</organism>
<dbReference type="EMBL" id="JFBT01000001">
    <property type="protein sequence ID" value="EXG82109.1"/>
    <property type="molecule type" value="Genomic_DNA"/>
</dbReference>
<protein>
    <recommendedName>
        <fullName evidence="3">DUF4331 domain-containing protein</fullName>
    </recommendedName>
</protein>
<dbReference type="Proteomes" id="UP000021053">
    <property type="component" value="Unassembled WGS sequence"/>
</dbReference>
<evidence type="ECO:0000313" key="1">
    <source>
        <dbReference type="EMBL" id="EXG82109.1"/>
    </source>
</evidence>
<sequence length="340" mass="37238">MSHHLDSPLARQDPRLNITDQYVFDDRDGTVFVLNTRTSLAGDTTPHGFHEEGRYEVRIQLDQADVEDLTFRFAFDEEDEDAQRYRLWRLEGDAAGDDTAIGAEIVYGRTGQVIDSPDGIRVWTGRALDPFFLDLDQLAAVDRLFLHGEDAELTGYLPGKAANTFADATVQSIVLRVPHSDRALFAERDIRVWSTTRLATDAGGWRPIGRAGLPMIWPIFRDANSDAASTANETHPSRDAANYGSAIRELVAAAVRRLGTSSRPEAYAARVADRIVPDSLPYRVGTAATFGFAAFNGRHLVDNAPEVMFSLATNSAVSTGLPPELSAGTRSSSFPFVVPV</sequence>
<name>A0A010ZTT0_9ACTN</name>
<proteinExistence type="predicted"/>
<reference evidence="1 2" key="1">
    <citation type="submission" date="2013-07" db="EMBL/GenBank/DDBJ databases">
        <authorList>
            <consortium name="DOE Joint Genome Institute"/>
            <person name="Eisen J."/>
            <person name="Huntemann M."/>
            <person name="Han J."/>
            <person name="Chen A."/>
            <person name="Kyrpides N."/>
            <person name="Mavromatis K."/>
            <person name="Markowitz V."/>
            <person name="Palaniappan K."/>
            <person name="Ivanova N."/>
            <person name="Schaumberg A."/>
            <person name="Pati A."/>
            <person name="Liolios K."/>
            <person name="Nordberg H.P."/>
            <person name="Cantor M.N."/>
            <person name="Hua S.X."/>
            <person name="Woyke T."/>
        </authorList>
    </citation>
    <scope>NUCLEOTIDE SEQUENCE [LARGE SCALE GENOMIC DNA]</scope>
    <source>
        <strain evidence="1 2">DSM 44712</strain>
    </source>
</reference>
<dbReference type="Pfam" id="PF14224">
    <property type="entry name" value="DUF4331"/>
    <property type="match status" value="2"/>
</dbReference>
<gene>
    <name evidence="1" type="ORF">CryarDRAFT_3250</name>
</gene>
<dbReference type="OrthoDB" id="9791748at2"/>
<dbReference type="HOGENOM" id="CLU_823415_0_0_11"/>
<evidence type="ECO:0008006" key="3">
    <source>
        <dbReference type="Google" id="ProtNLM"/>
    </source>
</evidence>